<comment type="caution">
    <text evidence="1">The sequence shown here is derived from an EMBL/GenBank/DDBJ whole genome shotgun (WGS) entry which is preliminary data.</text>
</comment>
<proteinExistence type="predicted"/>
<name>A0A1B8Q5Y8_MORLA</name>
<reference evidence="1 2" key="1">
    <citation type="submission" date="2016-06" db="EMBL/GenBank/DDBJ databases">
        <title>Draft genome of Moraxella lacunata CCUG 57757A.</title>
        <authorList>
            <person name="Salva-Serra F."/>
            <person name="Engstrom-Jakobsson H."/>
            <person name="Thorell K."/>
            <person name="Gonzales-Siles L."/>
            <person name="Karlsson R."/>
            <person name="Boulund F."/>
            <person name="Engstrand L."/>
            <person name="Kristiansson E."/>
            <person name="Moore E."/>
        </authorList>
    </citation>
    <scope>NUCLEOTIDE SEQUENCE [LARGE SCALE GENOMIC DNA]</scope>
    <source>
        <strain evidence="1 2">CCUG 57757A</strain>
    </source>
</reference>
<dbReference type="AlphaFoldDB" id="A0A1B8Q5Y8"/>
<dbReference type="RefSeq" id="WP_065255334.1">
    <property type="nucleotide sequence ID" value="NZ_LZDR01000038.1"/>
</dbReference>
<dbReference type="Proteomes" id="UP000092607">
    <property type="component" value="Unassembled WGS sequence"/>
</dbReference>
<protein>
    <submittedName>
        <fullName evidence="1">Uncharacterized protein</fullName>
    </submittedName>
</protein>
<organism evidence="1 2">
    <name type="scientific">Moraxella lacunata</name>
    <dbReference type="NCBI Taxonomy" id="477"/>
    <lineage>
        <taxon>Bacteria</taxon>
        <taxon>Pseudomonadati</taxon>
        <taxon>Pseudomonadota</taxon>
        <taxon>Gammaproteobacteria</taxon>
        <taxon>Moraxellales</taxon>
        <taxon>Moraxellaceae</taxon>
        <taxon>Moraxella</taxon>
    </lineage>
</organism>
<sequence>MCYSQIIPKLSLSSGVMTDIRDNVAVGRTMALEKTINYKGWKGSGYIIIDPQTGSGAYLIDGGNNGGVGCFI</sequence>
<evidence type="ECO:0000313" key="2">
    <source>
        <dbReference type="Proteomes" id="UP000092607"/>
    </source>
</evidence>
<evidence type="ECO:0000313" key="1">
    <source>
        <dbReference type="EMBL" id="OBX65169.1"/>
    </source>
</evidence>
<dbReference type="EMBL" id="LZMS01000037">
    <property type="protein sequence ID" value="OBX65169.1"/>
    <property type="molecule type" value="Genomic_DNA"/>
</dbReference>
<gene>
    <name evidence="1" type="ORF">A9309_03750</name>
</gene>
<accession>A0A1B8Q5Y8</accession>